<evidence type="ECO:0000313" key="1">
    <source>
        <dbReference type="EMBL" id="MDR6219038.1"/>
    </source>
</evidence>
<proteinExistence type="predicted"/>
<comment type="caution">
    <text evidence="1">The sequence shown here is derived from an EMBL/GenBank/DDBJ whole genome shotgun (WGS) entry which is preliminary data.</text>
</comment>
<gene>
    <name evidence="1" type="ORF">J2Y00_002635</name>
</gene>
<protein>
    <submittedName>
        <fullName evidence="1">Uncharacterized protein</fullName>
    </submittedName>
</protein>
<dbReference type="RefSeq" id="WP_309854087.1">
    <property type="nucleotide sequence ID" value="NZ_JAVDQJ010000004.1"/>
</dbReference>
<dbReference type="Proteomes" id="UP001185331">
    <property type="component" value="Unassembled WGS sequence"/>
</dbReference>
<evidence type="ECO:0000313" key="2">
    <source>
        <dbReference type="Proteomes" id="UP001185331"/>
    </source>
</evidence>
<name>A0AAE3XDU5_9DEIO</name>
<accession>A0AAE3XDU5</accession>
<reference evidence="1" key="1">
    <citation type="submission" date="2023-07" db="EMBL/GenBank/DDBJ databases">
        <title>Sorghum-associated microbial communities from plants grown in Nebraska, USA.</title>
        <authorList>
            <person name="Schachtman D."/>
        </authorList>
    </citation>
    <scope>NUCLEOTIDE SEQUENCE</scope>
    <source>
        <strain evidence="1">BE330</strain>
    </source>
</reference>
<dbReference type="AlphaFoldDB" id="A0AAE3XDU5"/>
<organism evidence="1 2">
    <name type="scientific">Deinococcus soli</name>
    <name type="common">ex Cha et al. 2016</name>
    <dbReference type="NCBI Taxonomy" id="1309411"/>
    <lineage>
        <taxon>Bacteria</taxon>
        <taxon>Thermotogati</taxon>
        <taxon>Deinococcota</taxon>
        <taxon>Deinococci</taxon>
        <taxon>Deinococcales</taxon>
        <taxon>Deinococcaceae</taxon>
        <taxon>Deinococcus</taxon>
    </lineage>
</organism>
<dbReference type="EMBL" id="JAVDQK010000005">
    <property type="protein sequence ID" value="MDR6219038.1"/>
    <property type="molecule type" value="Genomic_DNA"/>
</dbReference>
<sequence>MTQSAARLLQVIMELSETIGYHGEGAQQYAQDALTRRRQLALTLLEQIEGPAVPFAERLRRGDAHPADLTSEIRRWMNERHHLQTVTEFLGLDQAEYDAALKDEQVLARHLPST</sequence>